<proteinExistence type="predicted"/>
<name>A0A4Z2IH26_9TELE</name>
<organism evidence="2 3">
    <name type="scientific">Liparis tanakae</name>
    <name type="common">Tanaka's snailfish</name>
    <dbReference type="NCBI Taxonomy" id="230148"/>
    <lineage>
        <taxon>Eukaryota</taxon>
        <taxon>Metazoa</taxon>
        <taxon>Chordata</taxon>
        <taxon>Craniata</taxon>
        <taxon>Vertebrata</taxon>
        <taxon>Euteleostomi</taxon>
        <taxon>Actinopterygii</taxon>
        <taxon>Neopterygii</taxon>
        <taxon>Teleostei</taxon>
        <taxon>Neoteleostei</taxon>
        <taxon>Acanthomorphata</taxon>
        <taxon>Eupercaria</taxon>
        <taxon>Perciformes</taxon>
        <taxon>Cottioidei</taxon>
        <taxon>Cottales</taxon>
        <taxon>Liparidae</taxon>
        <taxon>Liparis</taxon>
    </lineage>
</organism>
<gene>
    <name evidence="2" type="ORF">EYF80_012567</name>
</gene>
<dbReference type="EMBL" id="SRLO01000085">
    <property type="protein sequence ID" value="TNN77260.1"/>
    <property type="molecule type" value="Genomic_DNA"/>
</dbReference>
<keyword evidence="3" id="KW-1185">Reference proteome</keyword>
<evidence type="ECO:0000256" key="1">
    <source>
        <dbReference type="SAM" id="MobiDB-lite"/>
    </source>
</evidence>
<dbReference type="AlphaFoldDB" id="A0A4Z2IH26"/>
<accession>A0A4Z2IH26</accession>
<sequence length="82" mass="8898">MALRLIFQMESSLSHGEGRSKPHCGLMESCGAAHAFAMRLSQFSGQDPYQGAVSAGVTSPETLTDGRQPRPLRMDTNRDPYG</sequence>
<feature type="region of interest" description="Disordered" evidence="1">
    <location>
        <begin position="47"/>
        <end position="82"/>
    </location>
</feature>
<protein>
    <submittedName>
        <fullName evidence="2">Uncharacterized protein</fullName>
    </submittedName>
</protein>
<feature type="compositionally biased region" description="Basic and acidic residues" evidence="1">
    <location>
        <begin position="72"/>
        <end position="82"/>
    </location>
</feature>
<comment type="caution">
    <text evidence="2">The sequence shown here is derived from an EMBL/GenBank/DDBJ whole genome shotgun (WGS) entry which is preliminary data.</text>
</comment>
<evidence type="ECO:0000313" key="2">
    <source>
        <dbReference type="EMBL" id="TNN77260.1"/>
    </source>
</evidence>
<reference evidence="2 3" key="1">
    <citation type="submission" date="2019-03" db="EMBL/GenBank/DDBJ databases">
        <title>First draft genome of Liparis tanakae, snailfish: a comprehensive survey of snailfish specific genes.</title>
        <authorList>
            <person name="Kim W."/>
            <person name="Song I."/>
            <person name="Jeong J.-H."/>
            <person name="Kim D."/>
            <person name="Kim S."/>
            <person name="Ryu S."/>
            <person name="Song J.Y."/>
            <person name="Lee S.K."/>
        </authorList>
    </citation>
    <scope>NUCLEOTIDE SEQUENCE [LARGE SCALE GENOMIC DNA]</scope>
    <source>
        <tissue evidence="2">Muscle</tissue>
    </source>
</reference>
<evidence type="ECO:0000313" key="3">
    <source>
        <dbReference type="Proteomes" id="UP000314294"/>
    </source>
</evidence>
<dbReference type="Proteomes" id="UP000314294">
    <property type="component" value="Unassembled WGS sequence"/>
</dbReference>